<protein>
    <submittedName>
        <fullName evidence="2">Uncharacterized protein</fullName>
    </submittedName>
</protein>
<feature type="compositionally biased region" description="Basic residues" evidence="1">
    <location>
        <begin position="1"/>
        <end position="16"/>
    </location>
</feature>
<proteinExistence type="predicted"/>
<evidence type="ECO:0000256" key="1">
    <source>
        <dbReference type="SAM" id="MobiDB-lite"/>
    </source>
</evidence>
<feature type="compositionally biased region" description="Basic and acidic residues" evidence="1">
    <location>
        <begin position="130"/>
        <end position="139"/>
    </location>
</feature>
<accession>A0A9P0MMP1</accession>
<evidence type="ECO:0000313" key="3">
    <source>
        <dbReference type="Proteomes" id="UP001152798"/>
    </source>
</evidence>
<dbReference type="Proteomes" id="UP001152798">
    <property type="component" value="Chromosome 5"/>
</dbReference>
<dbReference type="AlphaFoldDB" id="A0A9P0MMP1"/>
<gene>
    <name evidence="2" type="ORF">NEZAVI_LOCUS10127</name>
</gene>
<reference evidence="2" key="1">
    <citation type="submission" date="2022-01" db="EMBL/GenBank/DDBJ databases">
        <authorList>
            <person name="King R."/>
        </authorList>
    </citation>
    <scope>NUCLEOTIDE SEQUENCE</scope>
</reference>
<dbReference type="EMBL" id="OV725081">
    <property type="protein sequence ID" value="CAH1401018.1"/>
    <property type="molecule type" value="Genomic_DNA"/>
</dbReference>
<feature type="compositionally biased region" description="Polar residues" evidence="1">
    <location>
        <begin position="141"/>
        <end position="151"/>
    </location>
</feature>
<keyword evidence="3" id="KW-1185">Reference proteome</keyword>
<organism evidence="2 3">
    <name type="scientific">Nezara viridula</name>
    <name type="common">Southern green stink bug</name>
    <name type="synonym">Cimex viridulus</name>
    <dbReference type="NCBI Taxonomy" id="85310"/>
    <lineage>
        <taxon>Eukaryota</taxon>
        <taxon>Metazoa</taxon>
        <taxon>Ecdysozoa</taxon>
        <taxon>Arthropoda</taxon>
        <taxon>Hexapoda</taxon>
        <taxon>Insecta</taxon>
        <taxon>Pterygota</taxon>
        <taxon>Neoptera</taxon>
        <taxon>Paraneoptera</taxon>
        <taxon>Hemiptera</taxon>
        <taxon>Heteroptera</taxon>
        <taxon>Panheteroptera</taxon>
        <taxon>Pentatomomorpha</taxon>
        <taxon>Pentatomoidea</taxon>
        <taxon>Pentatomidae</taxon>
        <taxon>Pentatominae</taxon>
        <taxon>Nezara</taxon>
    </lineage>
</organism>
<sequence length="189" mass="21376">MRKARNPKPKLSRKPVYKYPPKTAPAFDSYRPQSAYHAPPALIDSYSPQKTSYKLTAPTYGKPHPAGSPEPPKDKSSEEPPTSYMHVYQGEKATKEGKPTYGYTQSHTTYEDTSKSSPSKTTNHRPVYKPKADTTEEPKQGSFQPPKQTFGFTPYEDSIKESSENYPPSYYKKQPDTVLGPNYFDQNKP</sequence>
<evidence type="ECO:0000313" key="2">
    <source>
        <dbReference type="EMBL" id="CAH1401018.1"/>
    </source>
</evidence>
<dbReference type="OrthoDB" id="6604756at2759"/>
<name>A0A9P0MMP1_NEZVI</name>
<feature type="region of interest" description="Disordered" evidence="1">
    <location>
        <begin position="1"/>
        <end position="189"/>
    </location>
</feature>